<name>A0A382MDY0_9ZZZZ</name>
<sequence>MVFALPAHSVAVDKPLGDPMLEARARAIHKQLRCLVCQNQSIEDSNASLARDLRILVRDRISAGDDDEAVIRFVVDRYGDWVLLQPPLKSGTIALWAAPAIFLAISIFLIVLWYRRRRDIVAISGDPLSNEEQDRLKSMMKNRDSA</sequence>
<dbReference type="GO" id="GO:0046872">
    <property type="term" value="F:metal ion binding"/>
    <property type="evidence" value="ECO:0007669"/>
    <property type="project" value="UniProtKB-KW"/>
</dbReference>
<keyword evidence="2" id="KW-0349">Heme</keyword>
<evidence type="ECO:0000256" key="1">
    <source>
        <dbReference type="ARBA" id="ARBA00010342"/>
    </source>
</evidence>
<evidence type="ECO:0000256" key="5">
    <source>
        <dbReference type="SAM" id="Phobius"/>
    </source>
</evidence>
<feature type="transmembrane region" description="Helical" evidence="5">
    <location>
        <begin position="93"/>
        <end position="114"/>
    </location>
</feature>
<evidence type="ECO:0000259" key="6">
    <source>
        <dbReference type="Pfam" id="PF03918"/>
    </source>
</evidence>
<keyword evidence="3" id="KW-0479">Metal-binding</keyword>
<dbReference type="Pfam" id="PF03918">
    <property type="entry name" value="CcmH"/>
    <property type="match status" value="1"/>
</dbReference>
<proteinExistence type="inferred from homology"/>
<keyword evidence="5" id="KW-0472">Membrane</keyword>
<organism evidence="7">
    <name type="scientific">marine metagenome</name>
    <dbReference type="NCBI Taxonomy" id="408172"/>
    <lineage>
        <taxon>unclassified sequences</taxon>
        <taxon>metagenomes</taxon>
        <taxon>ecological metagenomes</taxon>
    </lineage>
</organism>
<evidence type="ECO:0000256" key="4">
    <source>
        <dbReference type="ARBA" id="ARBA00023004"/>
    </source>
</evidence>
<dbReference type="InterPro" id="IPR005616">
    <property type="entry name" value="CcmH/CycL/Ccl2/NrfF_N"/>
</dbReference>
<gene>
    <name evidence="7" type="ORF">METZ01_LOCUS300047</name>
</gene>
<protein>
    <recommendedName>
        <fullName evidence="6">CcmH/CycL/Ccl2/NrfF N-terminal domain-containing protein</fullName>
    </recommendedName>
</protein>
<dbReference type="Gene3D" id="1.10.8.640">
    <property type="entry name" value="Cytochrome C biogenesis protein"/>
    <property type="match status" value="1"/>
</dbReference>
<comment type="similarity">
    <text evidence="1">Belongs to the CcmH/CycL/Ccl2/NrfF family.</text>
</comment>
<dbReference type="PANTHER" id="PTHR47601:SF1">
    <property type="entry name" value="CYTOCHROME C-TYPE BIOGENESIS CCMH-LIKE MITOCHONDRIAL PROTEIN"/>
    <property type="match status" value="1"/>
</dbReference>
<keyword evidence="5" id="KW-0812">Transmembrane</keyword>
<dbReference type="EMBL" id="UINC01093071">
    <property type="protein sequence ID" value="SVC47193.1"/>
    <property type="molecule type" value="Genomic_DNA"/>
</dbReference>
<dbReference type="PANTHER" id="PTHR47601">
    <property type="match status" value="1"/>
</dbReference>
<keyword evidence="5" id="KW-1133">Transmembrane helix</keyword>
<evidence type="ECO:0000256" key="3">
    <source>
        <dbReference type="ARBA" id="ARBA00022723"/>
    </source>
</evidence>
<keyword evidence="4" id="KW-0408">Iron</keyword>
<dbReference type="InterPro" id="IPR038297">
    <property type="entry name" value="CcmH/CycL/NrfF/Ccl2_sf"/>
</dbReference>
<evidence type="ECO:0000256" key="2">
    <source>
        <dbReference type="ARBA" id="ARBA00022617"/>
    </source>
</evidence>
<dbReference type="AlphaFoldDB" id="A0A382MDY0"/>
<dbReference type="CDD" id="cd16378">
    <property type="entry name" value="CcmH_N"/>
    <property type="match status" value="1"/>
</dbReference>
<accession>A0A382MDY0</accession>
<evidence type="ECO:0000313" key="7">
    <source>
        <dbReference type="EMBL" id="SVC47193.1"/>
    </source>
</evidence>
<feature type="domain" description="CcmH/CycL/Ccl2/NrfF N-terminal" evidence="6">
    <location>
        <begin position="2"/>
        <end position="140"/>
    </location>
</feature>
<reference evidence="7" key="1">
    <citation type="submission" date="2018-05" db="EMBL/GenBank/DDBJ databases">
        <authorList>
            <person name="Lanie J.A."/>
            <person name="Ng W.-L."/>
            <person name="Kazmierczak K.M."/>
            <person name="Andrzejewski T.M."/>
            <person name="Davidsen T.M."/>
            <person name="Wayne K.J."/>
            <person name="Tettelin H."/>
            <person name="Glass J.I."/>
            <person name="Rusch D."/>
            <person name="Podicherti R."/>
            <person name="Tsui H.-C.T."/>
            <person name="Winkler M.E."/>
        </authorList>
    </citation>
    <scope>NUCLEOTIDE SEQUENCE</scope>
</reference>